<feature type="region of interest" description="Disordered" evidence="1">
    <location>
        <begin position="292"/>
        <end position="383"/>
    </location>
</feature>
<dbReference type="EMBL" id="RSCE01000012">
    <property type="protein sequence ID" value="RSH78510.1"/>
    <property type="molecule type" value="Genomic_DNA"/>
</dbReference>
<comment type="caution">
    <text evidence="2">The sequence shown here is derived from an EMBL/GenBank/DDBJ whole genome shotgun (WGS) entry which is preliminary data.</text>
</comment>
<sequence length="545" mass="59611">MHTVYTPNSSVKSLECDYSQDTPVVSPKPRRRTLLALFRRDQIGDKRDANKGGGRCHSPDLTSLCPRDNDTTSGPFAWRGGVDLDRSDVRKRQFHALSRDDPTTNHFFNDNDVPDRTAPFVNRRLHHISSSWSFFTAGKSNPKAANENGVNENTFRKVSEPVCVHRLTIKASCPDFLTPRRRAPAPDLPSAQRSQTPQPRKTKPPFWGIHETEHAPLSPKSESPSSVAMRTTSAGQSPHSSQSVTSRRPQQPRGSAPAPLSCGGGLWGDINCNDSFTSQNKRVTCGFSKGNTQPLSIQRSPLAPHSEHQASAPASPLRPPKSPSRYKNKPLPPMPMPGPVPLLTPPASPSPRSPSPLAPVDPNRRRRAPPPLQILKPTNLRNDINRRPSNELLPVMSPISPLFGCLPTAMRANDELSLMMAEMAIPVSRVPSSPKSNACNHPASVFSLSLDGGDVLEGDDLSSPKLKTEKPSSYTTLHRPTSDSTSTIHSHHHVQTHIEETLETEPNTALPRGLSARTSSACHLRSISIVQEETTSTISELSHNH</sequence>
<proteinExistence type="predicted"/>
<evidence type="ECO:0000313" key="2">
    <source>
        <dbReference type="EMBL" id="RSH78510.1"/>
    </source>
</evidence>
<evidence type="ECO:0000313" key="3">
    <source>
        <dbReference type="Proteomes" id="UP000279236"/>
    </source>
</evidence>
<dbReference type="AlphaFoldDB" id="A0A427XI05"/>
<evidence type="ECO:0000256" key="1">
    <source>
        <dbReference type="SAM" id="MobiDB-lite"/>
    </source>
</evidence>
<protein>
    <submittedName>
        <fullName evidence="2">Uncharacterized protein</fullName>
    </submittedName>
</protein>
<dbReference type="RefSeq" id="XP_028473657.1">
    <property type="nucleotide sequence ID" value="XM_028617979.1"/>
</dbReference>
<gene>
    <name evidence="2" type="ORF">EHS24_002235</name>
</gene>
<organism evidence="2 3">
    <name type="scientific">Apiotrichum porosum</name>
    <dbReference type="NCBI Taxonomy" id="105984"/>
    <lineage>
        <taxon>Eukaryota</taxon>
        <taxon>Fungi</taxon>
        <taxon>Dikarya</taxon>
        <taxon>Basidiomycota</taxon>
        <taxon>Agaricomycotina</taxon>
        <taxon>Tremellomycetes</taxon>
        <taxon>Trichosporonales</taxon>
        <taxon>Trichosporonaceae</taxon>
        <taxon>Apiotrichum</taxon>
    </lineage>
</organism>
<dbReference type="Proteomes" id="UP000279236">
    <property type="component" value="Unassembled WGS sequence"/>
</dbReference>
<feature type="region of interest" description="Disordered" evidence="1">
    <location>
        <begin position="177"/>
        <end position="263"/>
    </location>
</feature>
<feature type="compositionally biased region" description="Pro residues" evidence="1">
    <location>
        <begin position="330"/>
        <end position="359"/>
    </location>
</feature>
<feature type="compositionally biased region" description="Polar residues" evidence="1">
    <location>
        <begin position="220"/>
        <end position="253"/>
    </location>
</feature>
<reference evidence="2 3" key="1">
    <citation type="submission" date="2018-11" db="EMBL/GenBank/DDBJ databases">
        <title>Genome sequence of Apiotrichum porosum DSM 27194.</title>
        <authorList>
            <person name="Aliyu H."/>
            <person name="Gorte O."/>
            <person name="Ochsenreither K."/>
        </authorList>
    </citation>
    <scope>NUCLEOTIDE SEQUENCE [LARGE SCALE GENOMIC DNA]</scope>
    <source>
        <strain evidence="2 3">DSM 27194</strain>
    </source>
</reference>
<feature type="region of interest" description="Disordered" evidence="1">
    <location>
        <begin position="45"/>
        <end position="69"/>
    </location>
</feature>
<accession>A0A427XI05</accession>
<dbReference type="GeneID" id="39586778"/>
<keyword evidence="3" id="KW-1185">Reference proteome</keyword>
<name>A0A427XI05_9TREE</name>
<feature type="region of interest" description="Disordered" evidence="1">
    <location>
        <begin position="459"/>
        <end position="488"/>
    </location>
</feature>